<dbReference type="OrthoDB" id="10802at2157"/>
<dbReference type="Gene3D" id="3.30.420.150">
    <property type="entry name" value="Exopolyphosphatase. Domain 2"/>
    <property type="match status" value="1"/>
</dbReference>
<keyword evidence="3" id="KW-1185">Reference proteome</keyword>
<reference evidence="2 3" key="1">
    <citation type="submission" date="2017-03" db="EMBL/GenBank/DDBJ databases">
        <title>Genome sequence of Methanobrevibacter wosei.</title>
        <authorList>
            <person name="Poehlein A."/>
            <person name="Seedorf H."/>
            <person name="Daniel R."/>
        </authorList>
    </citation>
    <scope>NUCLEOTIDE SEQUENCE [LARGE SCALE GENOMIC DNA]</scope>
    <source>
        <strain evidence="2 3">DSM 11979</strain>
    </source>
</reference>
<dbReference type="RefSeq" id="WP_165807927.1">
    <property type="nucleotide sequence ID" value="NZ_CAMLVV010000009.1"/>
</dbReference>
<dbReference type="Gene3D" id="3.30.420.40">
    <property type="match status" value="1"/>
</dbReference>
<proteinExistence type="predicted"/>
<name>A0A2U1S7Q8_9EURY</name>
<dbReference type="InterPro" id="IPR050273">
    <property type="entry name" value="GppA/Ppx_hydrolase"/>
</dbReference>
<evidence type="ECO:0000259" key="1">
    <source>
        <dbReference type="Pfam" id="PF02541"/>
    </source>
</evidence>
<evidence type="ECO:0000313" key="3">
    <source>
        <dbReference type="Proteomes" id="UP000245577"/>
    </source>
</evidence>
<dbReference type="AlphaFoldDB" id="A0A2U1S7Q8"/>
<dbReference type="Proteomes" id="UP000245577">
    <property type="component" value="Unassembled WGS sequence"/>
</dbReference>
<dbReference type="GO" id="GO:0006357">
    <property type="term" value="P:regulation of transcription by RNA polymerase II"/>
    <property type="evidence" value="ECO:0007669"/>
    <property type="project" value="TreeGrafter"/>
</dbReference>
<organism evidence="2 3">
    <name type="scientific">Methanobrevibacter woesei</name>
    <dbReference type="NCBI Taxonomy" id="190976"/>
    <lineage>
        <taxon>Archaea</taxon>
        <taxon>Methanobacteriati</taxon>
        <taxon>Methanobacteriota</taxon>
        <taxon>Methanomada group</taxon>
        <taxon>Methanobacteria</taxon>
        <taxon>Methanobacteriales</taxon>
        <taxon>Methanobacteriaceae</taxon>
        <taxon>Methanobrevibacter</taxon>
    </lineage>
</organism>
<dbReference type="CDD" id="cd24052">
    <property type="entry name" value="ASKHA_NBD_HpPPX-GppA-like"/>
    <property type="match status" value="1"/>
</dbReference>
<dbReference type="InterPro" id="IPR003695">
    <property type="entry name" value="Ppx_GppA_N"/>
</dbReference>
<dbReference type="PANTHER" id="PTHR30005:SF0">
    <property type="entry name" value="RETROGRADE REGULATION PROTEIN 2"/>
    <property type="match status" value="1"/>
</dbReference>
<accession>A0A2U1S7Q8</accession>
<dbReference type="EC" id="3.6.1.11" evidence="2"/>
<feature type="domain" description="Ppx/GppA phosphatase N-terminal" evidence="1">
    <location>
        <begin position="22"/>
        <end position="293"/>
    </location>
</feature>
<dbReference type="InterPro" id="IPR043129">
    <property type="entry name" value="ATPase_NBD"/>
</dbReference>
<keyword evidence="2" id="KW-0378">Hydrolase</keyword>
<gene>
    <name evidence="2" type="primary">ppx</name>
    <name evidence="2" type="ORF">MBBWO_09840</name>
</gene>
<dbReference type="Pfam" id="PF02541">
    <property type="entry name" value="Ppx-GppA"/>
    <property type="match status" value="1"/>
</dbReference>
<dbReference type="PANTHER" id="PTHR30005">
    <property type="entry name" value="EXOPOLYPHOSPHATASE"/>
    <property type="match status" value="1"/>
</dbReference>
<dbReference type="EMBL" id="MZGU01000004">
    <property type="protein sequence ID" value="PWB86130.1"/>
    <property type="molecule type" value="Genomic_DNA"/>
</dbReference>
<protein>
    <submittedName>
        <fullName evidence="2">Exopolyphosphatase</fullName>
        <ecNumber evidence="2">3.6.1.11</ecNumber>
    </submittedName>
</protein>
<dbReference type="GO" id="GO:0004309">
    <property type="term" value="F:exopolyphosphatase activity"/>
    <property type="evidence" value="ECO:0007669"/>
    <property type="project" value="UniProtKB-EC"/>
</dbReference>
<sequence>MLYGIVDIGSNTVRLNVYEMNDSNAKFLFSKKYALGLASYITKRKLNKTGQERLMNVVEDIKEDLTYLNVENFNFFATASIRNVKNSEEVVNKIYDELEIPVDVLSEDDEAKYSFLGSVSIMNKNNGVLIDVGGGSTEIVIYQDKKIKESYSLPLGSLTLYNSYVSSLVPNTEECLIIEQRIQFELEKAKIKPQYIKYMCGVGGSVRAVLKLMKDLKFVERGERIINPKTLSILRRELCNNDKQTYDKLIASKPARIHTLIPGLIIIQQICKFFNIEEIQVSKYGVREGYLNAKLGM</sequence>
<dbReference type="SUPFAM" id="SSF53067">
    <property type="entry name" value="Actin-like ATPase domain"/>
    <property type="match status" value="2"/>
</dbReference>
<evidence type="ECO:0000313" key="2">
    <source>
        <dbReference type="EMBL" id="PWB86130.1"/>
    </source>
</evidence>
<comment type="caution">
    <text evidence="2">The sequence shown here is derived from an EMBL/GenBank/DDBJ whole genome shotgun (WGS) entry which is preliminary data.</text>
</comment>